<evidence type="ECO:0000313" key="2">
    <source>
        <dbReference type="Proteomes" id="UP001230986"/>
    </source>
</evidence>
<evidence type="ECO:0000313" key="1">
    <source>
        <dbReference type="EMBL" id="MDL5057825.1"/>
    </source>
</evidence>
<reference evidence="1 2" key="1">
    <citation type="submission" date="2023-06" db="EMBL/GenBank/DDBJ databases">
        <title>Whole genome sequence of Oscillatoria calcuttensis NRMC-F 0142.</title>
        <authorList>
            <person name="Shakena Fathima T."/>
            <person name="Muralitharan G."/>
            <person name="Thajuddin N."/>
        </authorList>
    </citation>
    <scope>NUCLEOTIDE SEQUENCE [LARGE SCALE GENOMIC DNA]</scope>
    <source>
        <strain evidence="1 2">NRMC-F 0142</strain>
    </source>
</reference>
<organism evidence="1 2">
    <name type="scientific">Geitlerinema calcuttense NRMC-F 0142</name>
    <dbReference type="NCBI Taxonomy" id="2922238"/>
    <lineage>
        <taxon>Bacteria</taxon>
        <taxon>Bacillati</taxon>
        <taxon>Cyanobacteriota</taxon>
        <taxon>Cyanophyceae</taxon>
        <taxon>Geitlerinematales</taxon>
        <taxon>Geitlerinemataceae</taxon>
        <taxon>Geitlerinema</taxon>
    </lineage>
</organism>
<name>A0ABT7M2G6_9CYAN</name>
<keyword evidence="2" id="KW-1185">Reference proteome</keyword>
<gene>
    <name evidence="1" type="ORF">QQ055_10220</name>
</gene>
<dbReference type="RefSeq" id="WP_285965267.1">
    <property type="nucleotide sequence ID" value="NZ_JASVEJ010000039.1"/>
</dbReference>
<comment type="caution">
    <text evidence="1">The sequence shown here is derived from an EMBL/GenBank/DDBJ whole genome shotgun (WGS) entry which is preliminary data.</text>
</comment>
<protein>
    <submittedName>
        <fullName evidence="1">Uncharacterized protein</fullName>
    </submittedName>
</protein>
<dbReference type="Proteomes" id="UP001230986">
    <property type="component" value="Unassembled WGS sequence"/>
</dbReference>
<dbReference type="EMBL" id="JASVEJ010000039">
    <property type="protein sequence ID" value="MDL5057825.1"/>
    <property type="molecule type" value="Genomic_DNA"/>
</dbReference>
<accession>A0ABT7M2G6</accession>
<proteinExistence type="predicted"/>
<sequence>MGDSGKKENPRLIEAGVWKKSKNFQRRSIQPRFDRLERFANVGGVFQSGHRLGLFPTGGLSLFLALRGFARGANSVKRGQVVEFRQSHAARCAKNKFRFLQNIDRCAGNAWNKDFGRGGGFSRQFFNAIF</sequence>